<dbReference type="OrthoDB" id="9780216at2"/>
<sequence length="279" mass="31043">MNKIAILVDSSADITNEEAKALGIHVIRMPLTINGEDIMETDGISDEEFIQKMKNGATVKTSQPLLGNLVMKWKELLEEYDAVLFLPISSKLSGTYNSAVLASQDFDGKVVVVDTEMACCPLQFTAMDAKKMAEKGYSLEEIKNKIENETYMFACIVPETLTYLKNGGRISPAAAALGNLLKIIPILKVEEGYIDVSDKVRTTKKAYLAAIEKTIDVPNKEDYYWFVVHSDCEELAKEYKTIVEEKVNQDVQVMPIRAIIMAHTGPGTLGVGRLKKLYY</sequence>
<proteinExistence type="predicted"/>
<dbReference type="SUPFAM" id="SSF82549">
    <property type="entry name" value="DAK1/DegV-like"/>
    <property type="match status" value="1"/>
</dbReference>
<gene>
    <name evidence="2" type="ORF">SAMN02745191_2182</name>
</gene>
<dbReference type="Proteomes" id="UP000243297">
    <property type="component" value="Unassembled WGS sequence"/>
</dbReference>
<evidence type="ECO:0000313" key="3">
    <source>
        <dbReference type="Proteomes" id="UP000243297"/>
    </source>
</evidence>
<dbReference type="RefSeq" id="WP_078712575.1">
    <property type="nucleotide sequence ID" value="NZ_FUWY01000007.1"/>
</dbReference>
<protein>
    <submittedName>
        <fullName evidence="2">EDD domain protein, DegV family</fullName>
    </submittedName>
</protein>
<accession>A0A1T4PUY2</accession>
<dbReference type="InterPro" id="IPR043168">
    <property type="entry name" value="DegV_C"/>
</dbReference>
<dbReference type="AlphaFoldDB" id="A0A1T4PUY2"/>
<dbReference type="EMBL" id="FUWY01000007">
    <property type="protein sequence ID" value="SJZ95362.1"/>
    <property type="molecule type" value="Genomic_DNA"/>
</dbReference>
<dbReference type="Gene3D" id="3.40.50.10170">
    <property type="match status" value="1"/>
</dbReference>
<dbReference type="PROSITE" id="PS51482">
    <property type="entry name" value="DEGV"/>
    <property type="match status" value="1"/>
</dbReference>
<dbReference type="InterPro" id="IPR003797">
    <property type="entry name" value="DegV"/>
</dbReference>
<dbReference type="GO" id="GO:0008289">
    <property type="term" value="F:lipid binding"/>
    <property type="evidence" value="ECO:0007669"/>
    <property type="project" value="UniProtKB-KW"/>
</dbReference>
<evidence type="ECO:0000313" key="2">
    <source>
        <dbReference type="EMBL" id="SJZ95362.1"/>
    </source>
</evidence>
<name>A0A1T4PUY2_9FIRM</name>
<dbReference type="InterPro" id="IPR050270">
    <property type="entry name" value="DegV_domain_contain"/>
</dbReference>
<evidence type="ECO:0000256" key="1">
    <source>
        <dbReference type="ARBA" id="ARBA00023121"/>
    </source>
</evidence>
<keyword evidence="3" id="KW-1185">Reference proteome</keyword>
<dbReference type="STRING" id="118967.SAMN02745191_2182"/>
<dbReference type="PANTHER" id="PTHR33434:SF2">
    <property type="entry name" value="FATTY ACID-BINDING PROTEIN TM_1468"/>
    <property type="match status" value="1"/>
</dbReference>
<dbReference type="PANTHER" id="PTHR33434">
    <property type="entry name" value="DEGV DOMAIN-CONTAINING PROTEIN DR_1986-RELATED"/>
    <property type="match status" value="1"/>
</dbReference>
<dbReference type="Gene3D" id="3.30.1180.10">
    <property type="match status" value="1"/>
</dbReference>
<keyword evidence="1" id="KW-0446">Lipid-binding</keyword>
<organism evidence="2 3">
    <name type="scientific">Anaerorhabdus furcosa</name>
    <dbReference type="NCBI Taxonomy" id="118967"/>
    <lineage>
        <taxon>Bacteria</taxon>
        <taxon>Bacillati</taxon>
        <taxon>Bacillota</taxon>
        <taxon>Erysipelotrichia</taxon>
        <taxon>Erysipelotrichales</taxon>
        <taxon>Erysipelotrichaceae</taxon>
        <taxon>Anaerorhabdus</taxon>
    </lineage>
</organism>
<dbReference type="NCBIfam" id="TIGR00762">
    <property type="entry name" value="DegV"/>
    <property type="match status" value="1"/>
</dbReference>
<reference evidence="3" key="1">
    <citation type="submission" date="2017-02" db="EMBL/GenBank/DDBJ databases">
        <authorList>
            <person name="Varghese N."/>
            <person name="Submissions S."/>
        </authorList>
    </citation>
    <scope>NUCLEOTIDE SEQUENCE [LARGE SCALE GENOMIC DNA]</scope>
    <source>
        <strain evidence="3">ATCC 25662</strain>
    </source>
</reference>
<dbReference type="Pfam" id="PF02645">
    <property type="entry name" value="DegV"/>
    <property type="match status" value="1"/>
</dbReference>